<evidence type="ECO:0000256" key="11">
    <source>
        <dbReference type="ARBA" id="ARBA00032305"/>
    </source>
</evidence>
<evidence type="ECO:0000256" key="7">
    <source>
        <dbReference type="ARBA" id="ARBA00016549"/>
    </source>
</evidence>
<evidence type="ECO:0000256" key="12">
    <source>
        <dbReference type="ARBA" id="ARBA00047973"/>
    </source>
</evidence>
<dbReference type="PATRIC" id="fig|1496.850.peg.611"/>
<dbReference type="InterPro" id="IPR005493">
    <property type="entry name" value="RraA/RraA-like"/>
</dbReference>
<comment type="subunit">
    <text evidence="4">Homotrimer.</text>
</comment>
<evidence type="ECO:0000313" key="14">
    <source>
        <dbReference type="EMBL" id="CDF47198.1"/>
    </source>
</evidence>
<dbReference type="GO" id="GO:0047443">
    <property type="term" value="F:4-hydroxy-4-methyl-2-oxoglutarate aldolase activity"/>
    <property type="evidence" value="ECO:0007669"/>
    <property type="project" value="UniProtKB-EC"/>
</dbReference>
<dbReference type="CDD" id="cd16841">
    <property type="entry name" value="RraA_family"/>
    <property type="match status" value="1"/>
</dbReference>
<dbReference type="InterPro" id="IPR036704">
    <property type="entry name" value="RraA/RraA-like_sf"/>
</dbReference>
<name>V5ZEL4_CLODI</name>
<evidence type="ECO:0000256" key="1">
    <source>
        <dbReference type="ARBA" id="ARBA00001342"/>
    </source>
</evidence>
<evidence type="ECO:0000256" key="8">
    <source>
        <dbReference type="ARBA" id="ARBA00025046"/>
    </source>
</evidence>
<evidence type="ECO:0000256" key="2">
    <source>
        <dbReference type="ARBA" id="ARBA00001968"/>
    </source>
</evidence>
<dbReference type="Gene3D" id="3.50.30.40">
    <property type="entry name" value="Ribonuclease E inhibitor RraA/RraA-like"/>
    <property type="match status" value="1"/>
</dbReference>
<dbReference type="NCBIfam" id="NF004850">
    <property type="entry name" value="PRK06201.1"/>
    <property type="match status" value="1"/>
</dbReference>
<comment type="function">
    <text evidence="8">Catalyzes the aldol cleavage of 4-hydroxy-4-methyl-2-oxoglutarate (HMG) into 2 molecules of pyruvate. Also contains a secondary oxaloacetate (OAA) decarboxylase activity due to the common pyruvate enolate transition state formed following C-C bond cleavage in the retro-aldol and decarboxylation reactions.</text>
</comment>
<evidence type="ECO:0000256" key="10">
    <source>
        <dbReference type="ARBA" id="ARBA00030169"/>
    </source>
</evidence>
<feature type="binding site" evidence="13">
    <location>
        <position position="121"/>
    </location>
    <ligand>
        <name>substrate</name>
    </ligand>
</feature>
<evidence type="ECO:0000256" key="4">
    <source>
        <dbReference type="ARBA" id="ARBA00011233"/>
    </source>
</evidence>
<evidence type="ECO:0000256" key="13">
    <source>
        <dbReference type="PIRSR" id="PIRSR605493-1"/>
    </source>
</evidence>
<dbReference type="EC" id="4.1.1.112" evidence="6"/>
<dbReference type="Pfam" id="PF03737">
    <property type="entry name" value="RraA-like"/>
    <property type="match status" value="1"/>
</dbReference>
<dbReference type="PANTHER" id="PTHR33254">
    <property type="entry name" value="4-HYDROXY-4-METHYL-2-OXOGLUTARATE ALDOLASE 3-RELATED"/>
    <property type="match status" value="1"/>
</dbReference>
<sequence>MTIGNRVYLKRDLPDKELVKRFSVLPAANVGDCMYRSSALSSEIKLMSSPQNKMCGVALTVKSRPGDNLMLHQALNIAQEGDIIILSNNGDRTQAIMGEIMYKYLADFKKVAGIVIDGPIRDIDVISKSNCPIYATGTTPGGPYKEGPGEVNVPISIGGIAVNPGDIILGDQDGVIVIPKNDAVDLIEKAEANAQQDHAKVVKASEGTANRDWVKETLEKKGVEIIDDVYRA</sequence>
<accession>V5ZEL4</accession>
<dbReference type="EMBL" id="HG002397">
    <property type="protein sequence ID" value="CDF47198.1"/>
    <property type="molecule type" value="Genomic_DNA"/>
</dbReference>
<dbReference type="GO" id="GO:0008948">
    <property type="term" value="F:oxaloacetate decarboxylase activity"/>
    <property type="evidence" value="ECO:0007669"/>
    <property type="project" value="UniProtKB-EC"/>
</dbReference>
<reference evidence="14" key="2">
    <citation type="submission" date="2013-11" db="EMBL/GenBank/DDBJ databases">
        <title>Evolutionary History of the Clostridium difficile Pathogenicity Locus.</title>
        <authorList>
            <person name="Dingle K.E."/>
            <person name="Elliott B."/>
            <person name="Robinson E."/>
            <person name="Griffiths D."/>
            <person name="Eyre D.W."/>
            <person name="Stoesser N."/>
            <person name="Vaughan A."/>
            <person name="Golubchik T."/>
            <person name="Fawley W.N."/>
            <person name="Wilcox M.H."/>
            <person name="Peto T.E."/>
            <person name="Walker A.S."/>
            <person name="Riley T.V."/>
            <person name="Crook D.W."/>
            <person name="Didelot X."/>
        </authorList>
    </citation>
    <scope>NUCLEOTIDE SEQUENCE</scope>
    <source>
        <strain evidence="14">Cgrifficile_H5078</strain>
    </source>
</reference>
<protein>
    <recommendedName>
        <fullName evidence="7">Putative 4-hydroxy-4-methyl-2-oxoglutarate aldolase</fullName>
        <ecNumber evidence="6">4.1.1.112</ecNumber>
        <ecNumber evidence="5">4.1.3.17</ecNumber>
    </recommendedName>
    <alternativeName>
        <fullName evidence="11">Oxaloacetate decarboxylase</fullName>
    </alternativeName>
    <alternativeName>
        <fullName evidence="9">Regulator of ribonuclease activity homolog</fullName>
    </alternativeName>
    <alternativeName>
        <fullName evidence="10">RraA-like protein</fullName>
    </alternativeName>
</protein>
<comment type="catalytic activity">
    <reaction evidence="1">
        <text>4-hydroxy-4-methyl-2-oxoglutarate = 2 pyruvate</text>
        <dbReference type="Rhea" id="RHEA:22748"/>
        <dbReference type="ChEBI" id="CHEBI:15361"/>
        <dbReference type="ChEBI" id="CHEBI:58276"/>
        <dbReference type="EC" id="4.1.3.17"/>
    </reaction>
</comment>
<keyword evidence="13" id="KW-0479">Metal-binding</keyword>
<evidence type="ECO:0000256" key="9">
    <source>
        <dbReference type="ARBA" id="ARBA00029596"/>
    </source>
</evidence>
<comment type="similarity">
    <text evidence="3">Belongs to the class II aldolase/RraA-like family.</text>
</comment>
<feature type="binding site" evidence="13">
    <location>
        <position position="122"/>
    </location>
    <ligand>
        <name>Mg(2+)</name>
        <dbReference type="ChEBI" id="CHEBI:18420"/>
    </ligand>
</feature>
<dbReference type="SUPFAM" id="SSF89562">
    <property type="entry name" value="RraA-like"/>
    <property type="match status" value="1"/>
</dbReference>
<feature type="binding site" evidence="13">
    <location>
        <begin position="98"/>
        <end position="101"/>
    </location>
    <ligand>
        <name>substrate</name>
    </ligand>
</feature>
<comment type="catalytic activity">
    <reaction evidence="12">
        <text>oxaloacetate + H(+) = pyruvate + CO2</text>
        <dbReference type="Rhea" id="RHEA:15641"/>
        <dbReference type="ChEBI" id="CHEBI:15361"/>
        <dbReference type="ChEBI" id="CHEBI:15378"/>
        <dbReference type="ChEBI" id="CHEBI:16452"/>
        <dbReference type="ChEBI" id="CHEBI:16526"/>
        <dbReference type="EC" id="4.1.1.112"/>
    </reaction>
</comment>
<organism evidence="14">
    <name type="scientific">Clostridioides difficile</name>
    <name type="common">Peptoclostridium difficile</name>
    <dbReference type="NCBI Taxonomy" id="1496"/>
    <lineage>
        <taxon>Bacteria</taxon>
        <taxon>Bacillati</taxon>
        <taxon>Bacillota</taxon>
        <taxon>Clostridia</taxon>
        <taxon>Peptostreptococcales</taxon>
        <taxon>Peptostreptococcaceae</taxon>
        <taxon>Clostridioides</taxon>
    </lineage>
</organism>
<comment type="cofactor">
    <cofactor evidence="13">
        <name>Mg(2+)</name>
        <dbReference type="ChEBI" id="CHEBI:18420"/>
    </cofactor>
</comment>
<dbReference type="PANTHER" id="PTHR33254:SF4">
    <property type="entry name" value="4-HYDROXY-4-METHYL-2-OXOGLUTARATE ALDOLASE 3-RELATED"/>
    <property type="match status" value="1"/>
</dbReference>
<keyword evidence="13" id="KW-0460">Magnesium</keyword>
<gene>
    <name evidence="14" type="primary">ORF2</name>
</gene>
<reference evidence="14" key="1">
    <citation type="submission" date="2013-04" db="EMBL/GenBank/DDBJ databases">
        <authorList>
            <person name="Dingle K."/>
        </authorList>
    </citation>
    <scope>NUCLEOTIDE SEQUENCE</scope>
    <source>
        <strain evidence="14">Cgrifficile_H5078</strain>
    </source>
</reference>
<evidence type="ECO:0000256" key="6">
    <source>
        <dbReference type="ARBA" id="ARBA00012947"/>
    </source>
</evidence>
<comment type="cofactor">
    <cofactor evidence="2">
        <name>a divalent metal cation</name>
        <dbReference type="ChEBI" id="CHEBI:60240"/>
    </cofactor>
</comment>
<dbReference type="EC" id="4.1.3.17" evidence="5"/>
<dbReference type="GO" id="GO:0046872">
    <property type="term" value="F:metal ion binding"/>
    <property type="evidence" value="ECO:0007669"/>
    <property type="project" value="UniProtKB-KW"/>
</dbReference>
<proteinExistence type="inferred from homology"/>
<dbReference type="AlphaFoldDB" id="V5ZEL4"/>
<evidence type="ECO:0000256" key="5">
    <source>
        <dbReference type="ARBA" id="ARBA00012213"/>
    </source>
</evidence>
<evidence type="ECO:0000256" key="3">
    <source>
        <dbReference type="ARBA" id="ARBA00008621"/>
    </source>
</evidence>